<dbReference type="OMA" id="IEQCWVQ"/>
<reference evidence="2" key="5">
    <citation type="submission" date="2025-09" db="UniProtKB">
        <authorList>
            <consortium name="Ensembl"/>
        </authorList>
    </citation>
    <scope>IDENTIFICATION</scope>
</reference>
<keyword evidence="1" id="KW-0732">Signal</keyword>
<dbReference type="Proteomes" id="UP000472240">
    <property type="component" value="Chromosome 23"/>
</dbReference>
<dbReference type="InParanoid" id="A0A671FYA9"/>
<keyword evidence="3" id="KW-1185">Reference proteome</keyword>
<protein>
    <submittedName>
        <fullName evidence="2">WAP four-disulfide core domain 9</fullName>
    </submittedName>
</protein>
<organism evidence="2 3">
    <name type="scientific">Rhinolophus ferrumequinum</name>
    <name type="common">Greater horseshoe bat</name>
    <dbReference type="NCBI Taxonomy" id="59479"/>
    <lineage>
        <taxon>Eukaryota</taxon>
        <taxon>Metazoa</taxon>
        <taxon>Chordata</taxon>
        <taxon>Craniata</taxon>
        <taxon>Vertebrata</taxon>
        <taxon>Euteleostomi</taxon>
        <taxon>Mammalia</taxon>
        <taxon>Eutheria</taxon>
        <taxon>Laurasiatheria</taxon>
        <taxon>Chiroptera</taxon>
        <taxon>Yinpterochiroptera</taxon>
        <taxon>Rhinolophoidea</taxon>
        <taxon>Rhinolophidae</taxon>
        <taxon>Rhinolophinae</taxon>
        <taxon>Rhinolophus</taxon>
    </lineage>
</organism>
<sequence length="89" mass="10213">MKPWGLLLIILICGLAMLLPVLGGIKKKNLFPAEERKIEQCWVQPMLKYCAKKCDKSQECAYLNHTCCWTFCGNICLDNEEPFKSMLNT</sequence>
<evidence type="ECO:0000313" key="3">
    <source>
        <dbReference type="Proteomes" id="UP000472240"/>
    </source>
</evidence>
<reference evidence="2 3" key="1">
    <citation type="journal article" date="2015" name="Annu Rev Anim Biosci">
        <title>The Genome 10K Project: a way forward.</title>
        <authorList>
            <person name="Koepfli K.P."/>
            <person name="Paten B."/>
            <person name="O'Brien S.J."/>
            <person name="Koepfli K.P."/>
            <person name="Paten B."/>
            <person name="Antunes A."/>
            <person name="Belov K."/>
            <person name="Bustamante C."/>
            <person name="Castoe T.A."/>
            <person name="Clawson H."/>
            <person name="Crawford A.J."/>
            <person name="Diekhans M."/>
            <person name="Distel D."/>
            <person name="Durbin R."/>
            <person name="Earl D."/>
            <person name="Fujita M.K."/>
            <person name="Gamble T."/>
            <person name="Georges A."/>
            <person name="Gemmell N."/>
            <person name="Gilbert M.T."/>
            <person name="Graves J.M."/>
            <person name="Green R.E."/>
            <person name="Hickey G."/>
            <person name="Jarvis E.D."/>
            <person name="Johnson W."/>
            <person name="Komissarov A."/>
            <person name="Korf I."/>
            <person name="Kuhn R."/>
            <person name="Larkin D.M."/>
            <person name="Lewin H."/>
            <person name="Lopez J.V."/>
            <person name="Ma J."/>
            <person name="Marques-Bonet T."/>
            <person name="Miller W."/>
            <person name="Murphy R."/>
            <person name="Pevzner P."/>
            <person name="Shapiro B."/>
            <person name="Steiner C."/>
            <person name="Tamazian G."/>
            <person name="Venkatesh B."/>
            <person name="Wang J."/>
            <person name="Wayne R."/>
            <person name="Wiley E."/>
            <person name="Yang H."/>
            <person name="Zhang G."/>
            <person name="Haussler D."/>
            <person name="Ryder O."/>
            <person name="O'Brien S.J."/>
        </authorList>
    </citation>
    <scope>NUCLEOTIDE SEQUENCE</scope>
</reference>
<reference evidence="2" key="4">
    <citation type="submission" date="2025-08" db="UniProtKB">
        <authorList>
            <consortium name="Ensembl"/>
        </authorList>
    </citation>
    <scope>IDENTIFICATION</scope>
</reference>
<reference evidence="2 3" key="2">
    <citation type="journal article" date="2018" name="Annu Rev Anim Biosci">
        <title>Bat Biology, Genomes, and the Bat1K Project: To Generate Chromosome-Level Genomes for All Living Bat Species.</title>
        <authorList>
            <person name="Teeling E.C."/>
            <person name="Vernes S.C."/>
            <person name="Davalos L.M."/>
            <person name="Ray D.A."/>
            <person name="Gilbert M.T.P."/>
            <person name="Myers E."/>
        </authorList>
    </citation>
    <scope>NUCLEOTIDE SEQUENCE</scope>
</reference>
<reference evidence="3" key="3">
    <citation type="submission" date="2018-12" db="EMBL/GenBank/DDBJ databases">
        <title>G10K-VGP greater horseshoe bat female genome, primary haplotype.</title>
        <authorList>
            <person name="Teeling E."/>
            <person name="Myers G."/>
            <person name="Vernes S."/>
            <person name="Pippel M."/>
            <person name="Winkler S."/>
            <person name="Fedrigo O."/>
            <person name="Rhie A."/>
            <person name="Koren S."/>
            <person name="Phillippy A."/>
            <person name="Lewin H."/>
            <person name="Damas J."/>
            <person name="Howe K."/>
            <person name="Mountcastle J."/>
            <person name="Jarvis E.D."/>
        </authorList>
    </citation>
    <scope>NUCLEOTIDE SEQUENCE [LARGE SCALE GENOMIC DNA]</scope>
</reference>
<accession>A0A671FYA9</accession>
<evidence type="ECO:0000256" key="1">
    <source>
        <dbReference type="SAM" id="SignalP"/>
    </source>
</evidence>
<feature type="signal peptide" evidence="1">
    <location>
        <begin position="1"/>
        <end position="23"/>
    </location>
</feature>
<dbReference type="GeneTree" id="ENSGT00940000162961"/>
<dbReference type="Ensembl" id="ENSRFET00010031210.1">
    <property type="protein sequence ID" value="ENSRFEP00010028747.1"/>
    <property type="gene ID" value="ENSRFEG00010019089.1"/>
</dbReference>
<feature type="chain" id="PRO_5025551955" evidence="1">
    <location>
        <begin position="24"/>
        <end position="89"/>
    </location>
</feature>
<dbReference type="AlphaFoldDB" id="A0A671FYA9"/>
<proteinExistence type="predicted"/>
<name>A0A671FYA9_RHIFE</name>
<evidence type="ECO:0000313" key="2">
    <source>
        <dbReference type="Ensembl" id="ENSRFEP00010028747.1"/>
    </source>
</evidence>
<gene>
    <name evidence="2" type="primary">WFDC9</name>
</gene>